<dbReference type="RefSeq" id="WP_119445184.1">
    <property type="nucleotide sequence ID" value="NZ_CP032317.1"/>
</dbReference>
<evidence type="ECO:0000256" key="5">
    <source>
        <dbReference type="ARBA" id="ARBA00023136"/>
    </source>
</evidence>
<dbReference type="InterPro" id="IPR003838">
    <property type="entry name" value="ABC3_permease_C"/>
</dbReference>
<keyword evidence="11" id="KW-1185">Reference proteome</keyword>
<evidence type="ECO:0000313" key="11">
    <source>
        <dbReference type="Proteomes" id="UP000262802"/>
    </source>
</evidence>
<keyword evidence="4 7" id="KW-1133">Transmembrane helix</keyword>
<dbReference type="GO" id="GO:0005886">
    <property type="term" value="C:plasma membrane"/>
    <property type="evidence" value="ECO:0007669"/>
    <property type="project" value="UniProtKB-SubCell"/>
</dbReference>
<protein>
    <submittedName>
        <fullName evidence="10">ABC transporter permease</fullName>
    </submittedName>
</protein>
<dbReference type="PANTHER" id="PTHR30572:SF4">
    <property type="entry name" value="ABC TRANSPORTER PERMEASE YTRF"/>
    <property type="match status" value="1"/>
</dbReference>
<dbReference type="GO" id="GO:0022857">
    <property type="term" value="F:transmembrane transporter activity"/>
    <property type="evidence" value="ECO:0007669"/>
    <property type="project" value="TreeGrafter"/>
</dbReference>
<evidence type="ECO:0000259" key="8">
    <source>
        <dbReference type="Pfam" id="PF02687"/>
    </source>
</evidence>
<feature type="domain" description="MacB-like periplasmic core" evidence="9">
    <location>
        <begin position="21"/>
        <end position="245"/>
    </location>
</feature>
<dbReference type="OrthoDB" id="9770036at2"/>
<organism evidence="10 11">
    <name type="scientific">Hymenobacter oligotrophus</name>
    <dbReference type="NCBI Taxonomy" id="2319843"/>
    <lineage>
        <taxon>Bacteria</taxon>
        <taxon>Pseudomonadati</taxon>
        <taxon>Bacteroidota</taxon>
        <taxon>Cytophagia</taxon>
        <taxon>Cytophagales</taxon>
        <taxon>Hymenobacteraceae</taxon>
        <taxon>Hymenobacter</taxon>
    </lineage>
</organism>
<evidence type="ECO:0000256" key="7">
    <source>
        <dbReference type="SAM" id="Phobius"/>
    </source>
</evidence>
<dbReference type="AlphaFoldDB" id="A0A3B7RTS9"/>
<accession>A0A3B7RTS9</accession>
<evidence type="ECO:0000313" key="10">
    <source>
        <dbReference type="EMBL" id="AYA37617.1"/>
    </source>
</evidence>
<evidence type="ECO:0000256" key="3">
    <source>
        <dbReference type="ARBA" id="ARBA00022692"/>
    </source>
</evidence>
<keyword evidence="2" id="KW-1003">Cell membrane</keyword>
<feature type="transmembrane region" description="Helical" evidence="7">
    <location>
        <begin position="318"/>
        <end position="344"/>
    </location>
</feature>
<feature type="transmembrane region" description="Helical" evidence="7">
    <location>
        <begin position="377"/>
        <end position="397"/>
    </location>
</feature>
<dbReference type="PANTHER" id="PTHR30572">
    <property type="entry name" value="MEMBRANE COMPONENT OF TRANSPORTER-RELATED"/>
    <property type="match status" value="1"/>
</dbReference>
<comment type="subcellular location">
    <subcellularLocation>
        <location evidence="1">Cell membrane</location>
        <topology evidence="1">Multi-pass membrane protein</topology>
    </subcellularLocation>
</comment>
<name>A0A3B7RTS9_9BACT</name>
<evidence type="ECO:0000256" key="2">
    <source>
        <dbReference type="ARBA" id="ARBA00022475"/>
    </source>
</evidence>
<evidence type="ECO:0000256" key="4">
    <source>
        <dbReference type="ARBA" id="ARBA00022989"/>
    </source>
</evidence>
<dbReference type="Pfam" id="PF12704">
    <property type="entry name" value="MacB_PCD"/>
    <property type="match status" value="1"/>
</dbReference>
<evidence type="ECO:0000259" key="9">
    <source>
        <dbReference type="Pfam" id="PF12704"/>
    </source>
</evidence>
<evidence type="ECO:0000256" key="1">
    <source>
        <dbReference type="ARBA" id="ARBA00004651"/>
    </source>
</evidence>
<dbReference type="InterPro" id="IPR025857">
    <property type="entry name" value="MacB_PCD"/>
</dbReference>
<dbReference type="Pfam" id="PF02687">
    <property type="entry name" value="FtsX"/>
    <property type="match status" value="1"/>
</dbReference>
<dbReference type="EMBL" id="CP032317">
    <property type="protein sequence ID" value="AYA37617.1"/>
    <property type="molecule type" value="Genomic_DNA"/>
</dbReference>
<sequence>MFDLDKWQEIWSTMRRNKLRTALTAFGVFWGIFMLVLLLGAGKGMENGIWREFGAGAQNSLFIFGGKTSLPWQGLKPGREIKFTNADLEAFRQRVEGVEMVATRNRLSGEYTIVRGTRNGSFQVFGANGEFFRINGEEVKTGRLLSPLDLAERRKVMVIGERVRKVLFKPDENPLGQYVQVKGVFFQIVGTFTTNQNQGRNEERAYVPFSTFQSTFNQYNQVQLLAITTRPGVPVKQVEEQVRQLMASRHQFDPVDKQAIELENNEEEVARFQGLFNGIRLFVSIIGVLTLIAGVVGVSNIMLIIVQERTKEIGVRKAIGATPFSIVSMVVQESVVITGLAGYLGLLAGVGLLDGLRYAIEKSGAELPYFTRPEVDVGVAVGATVLLVLAGALAGFVPAMRAANIKPIEALRTD</sequence>
<dbReference type="KEGG" id="hyh:D3Y59_11495"/>
<dbReference type="Proteomes" id="UP000262802">
    <property type="component" value="Chromosome"/>
</dbReference>
<evidence type="ECO:0000256" key="6">
    <source>
        <dbReference type="ARBA" id="ARBA00038076"/>
    </source>
</evidence>
<gene>
    <name evidence="10" type="ORF">D3Y59_11495</name>
</gene>
<feature type="transmembrane region" description="Helical" evidence="7">
    <location>
        <begin position="21"/>
        <end position="41"/>
    </location>
</feature>
<dbReference type="InterPro" id="IPR050250">
    <property type="entry name" value="Macrolide_Exporter_MacB"/>
</dbReference>
<feature type="domain" description="ABC3 transporter permease C-terminal" evidence="8">
    <location>
        <begin position="285"/>
        <end position="407"/>
    </location>
</feature>
<keyword evidence="3 7" id="KW-0812">Transmembrane</keyword>
<keyword evidence="5 7" id="KW-0472">Membrane</keyword>
<comment type="similarity">
    <text evidence="6">Belongs to the ABC-4 integral membrane protein family.</text>
</comment>
<proteinExistence type="inferred from homology"/>
<feature type="transmembrane region" description="Helical" evidence="7">
    <location>
        <begin position="281"/>
        <end position="306"/>
    </location>
</feature>
<reference evidence="10 11" key="1">
    <citation type="submission" date="2018-09" db="EMBL/GenBank/DDBJ databases">
        <title>Hymenobacter medium sp. nov., isolated from R2A medium.</title>
        <authorList>
            <person name="Yingchao G."/>
        </authorList>
    </citation>
    <scope>NUCLEOTIDE SEQUENCE [LARGE SCALE GENOMIC DNA]</scope>
    <source>
        <strain evidence="11">sh-6</strain>
    </source>
</reference>